<keyword evidence="1" id="KW-0175">Coiled coil</keyword>
<proteinExistence type="predicted"/>
<reference evidence="2 3" key="2">
    <citation type="journal article" date="2017" name="Nature">
        <title>The Apostasia genome and the evolution of orchids.</title>
        <authorList>
            <person name="Zhang G.Q."/>
            <person name="Liu K.W."/>
            <person name="Li Z."/>
            <person name="Lohaus R."/>
            <person name="Hsiao Y.Y."/>
            <person name="Niu S.C."/>
            <person name="Wang J.Y."/>
            <person name="Lin Y.C."/>
            <person name="Xu Q."/>
            <person name="Chen L.J."/>
            <person name="Yoshida K."/>
            <person name="Fujiwara S."/>
            <person name="Wang Z.W."/>
            <person name="Zhang Y.Q."/>
            <person name="Mitsuda N."/>
            <person name="Wang M."/>
            <person name="Liu G.H."/>
            <person name="Pecoraro L."/>
            <person name="Huang H.X."/>
            <person name="Xiao X.J."/>
            <person name="Lin M."/>
            <person name="Wu X.Y."/>
            <person name="Wu W.L."/>
            <person name="Chen Y.Y."/>
            <person name="Chang S.B."/>
            <person name="Sakamoto S."/>
            <person name="Ohme-Takagi M."/>
            <person name="Yagi M."/>
            <person name="Zeng S.J."/>
            <person name="Shen C.Y."/>
            <person name="Yeh C.M."/>
            <person name="Luo Y.B."/>
            <person name="Tsai W.C."/>
            <person name="Van de Peer Y."/>
            <person name="Liu Z.J."/>
        </authorList>
    </citation>
    <scope>NUCLEOTIDE SEQUENCE [LARGE SCALE GENOMIC DNA]</scope>
    <source>
        <tissue evidence="2">The whole plant</tissue>
    </source>
</reference>
<dbReference type="OrthoDB" id="5348404at2759"/>
<sequence length="191" mass="21526">MGIAAIVHLYVFPARPYQRGERCVRNVSVLADYASLGAPPDPDEIAEGGRLARMHISHSDDNQRPLSFPQSVRDVVFGGSEIMADDVKFTVSHVVEPMERGIAKLNETLHQISESVKRHEMRKRKAKDDSYLIPMPSWTTEFSDAHEHISEGSFSDTGLSRKKTKSATFKARISDVYTRHSTFEHGRSSWI</sequence>
<evidence type="ECO:0000256" key="1">
    <source>
        <dbReference type="SAM" id="Coils"/>
    </source>
</evidence>
<name>A0A2I0VN11_9ASPA</name>
<dbReference type="STRING" id="906689.A0A2I0VN11"/>
<gene>
    <name evidence="2" type="ORF">MA16_Dca020884</name>
</gene>
<dbReference type="Proteomes" id="UP000233837">
    <property type="component" value="Unassembled WGS sequence"/>
</dbReference>
<protein>
    <submittedName>
        <fullName evidence="2">Uncharacterized protein</fullName>
    </submittedName>
</protein>
<evidence type="ECO:0000313" key="3">
    <source>
        <dbReference type="Proteomes" id="UP000233837"/>
    </source>
</evidence>
<organism evidence="2 3">
    <name type="scientific">Dendrobium catenatum</name>
    <dbReference type="NCBI Taxonomy" id="906689"/>
    <lineage>
        <taxon>Eukaryota</taxon>
        <taxon>Viridiplantae</taxon>
        <taxon>Streptophyta</taxon>
        <taxon>Embryophyta</taxon>
        <taxon>Tracheophyta</taxon>
        <taxon>Spermatophyta</taxon>
        <taxon>Magnoliopsida</taxon>
        <taxon>Liliopsida</taxon>
        <taxon>Asparagales</taxon>
        <taxon>Orchidaceae</taxon>
        <taxon>Epidendroideae</taxon>
        <taxon>Malaxideae</taxon>
        <taxon>Dendrobiinae</taxon>
        <taxon>Dendrobium</taxon>
    </lineage>
</organism>
<dbReference type="AlphaFoldDB" id="A0A2I0VN11"/>
<dbReference type="EMBL" id="KZ503394">
    <property type="protein sequence ID" value="PKU64805.1"/>
    <property type="molecule type" value="Genomic_DNA"/>
</dbReference>
<reference evidence="2 3" key="1">
    <citation type="journal article" date="2016" name="Sci. Rep.">
        <title>The Dendrobium catenatum Lindl. genome sequence provides insights into polysaccharide synthase, floral development and adaptive evolution.</title>
        <authorList>
            <person name="Zhang G.Q."/>
            <person name="Xu Q."/>
            <person name="Bian C."/>
            <person name="Tsai W.C."/>
            <person name="Yeh C.M."/>
            <person name="Liu K.W."/>
            <person name="Yoshida K."/>
            <person name="Zhang L.S."/>
            <person name="Chang S.B."/>
            <person name="Chen F."/>
            <person name="Shi Y."/>
            <person name="Su Y.Y."/>
            <person name="Zhang Y.Q."/>
            <person name="Chen L.J."/>
            <person name="Yin Y."/>
            <person name="Lin M."/>
            <person name="Huang H."/>
            <person name="Deng H."/>
            <person name="Wang Z.W."/>
            <person name="Zhu S.L."/>
            <person name="Zhao X."/>
            <person name="Deng C."/>
            <person name="Niu S.C."/>
            <person name="Huang J."/>
            <person name="Wang M."/>
            <person name="Liu G.H."/>
            <person name="Yang H.J."/>
            <person name="Xiao X.J."/>
            <person name="Hsiao Y.Y."/>
            <person name="Wu W.L."/>
            <person name="Chen Y.Y."/>
            <person name="Mitsuda N."/>
            <person name="Ohme-Takagi M."/>
            <person name="Luo Y.B."/>
            <person name="Van de Peer Y."/>
            <person name="Liu Z.J."/>
        </authorList>
    </citation>
    <scope>NUCLEOTIDE SEQUENCE [LARGE SCALE GENOMIC DNA]</scope>
    <source>
        <tissue evidence="2">The whole plant</tissue>
    </source>
</reference>
<evidence type="ECO:0000313" key="2">
    <source>
        <dbReference type="EMBL" id="PKU64805.1"/>
    </source>
</evidence>
<keyword evidence="3" id="KW-1185">Reference proteome</keyword>
<accession>A0A2I0VN11</accession>
<feature type="coiled-coil region" evidence="1">
    <location>
        <begin position="102"/>
        <end position="129"/>
    </location>
</feature>